<name>A0AAV9L9L3_9SOLN</name>
<accession>A0AAV9L9L3</accession>
<dbReference type="CDD" id="cd06222">
    <property type="entry name" value="RNase_H_like"/>
    <property type="match status" value="1"/>
</dbReference>
<sequence>MLSFRTEYFSFVVQVEEAFSKIMAYSDYFGDCTNNVFESNSILTGIQGCITNGYTNVDIESYSMIIFNMINDHSNWNGNYKFRHCYREVNSLADYLANMGEKQRKYSFFKHNLTLPNEVKN</sequence>
<dbReference type="InterPro" id="IPR044730">
    <property type="entry name" value="RNase_H-like_dom_plant"/>
</dbReference>
<dbReference type="InterPro" id="IPR036397">
    <property type="entry name" value="RNaseH_sf"/>
</dbReference>
<dbReference type="PANTHER" id="PTHR47723:SF19">
    <property type="entry name" value="POLYNUCLEOTIDYL TRANSFERASE, RIBONUCLEASE H-LIKE SUPERFAMILY PROTEIN"/>
    <property type="match status" value="1"/>
</dbReference>
<comment type="caution">
    <text evidence="1">The sequence shown here is derived from an EMBL/GenBank/DDBJ whole genome shotgun (WGS) entry which is preliminary data.</text>
</comment>
<dbReference type="InterPro" id="IPR053151">
    <property type="entry name" value="RNase_H-like"/>
</dbReference>
<organism evidence="1 2">
    <name type="scientific">Solanum pinnatisectum</name>
    <name type="common">tansyleaf nightshade</name>
    <dbReference type="NCBI Taxonomy" id="50273"/>
    <lineage>
        <taxon>Eukaryota</taxon>
        <taxon>Viridiplantae</taxon>
        <taxon>Streptophyta</taxon>
        <taxon>Embryophyta</taxon>
        <taxon>Tracheophyta</taxon>
        <taxon>Spermatophyta</taxon>
        <taxon>Magnoliopsida</taxon>
        <taxon>eudicotyledons</taxon>
        <taxon>Gunneridae</taxon>
        <taxon>Pentapetalae</taxon>
        <taxon>asterids</taxon>
        <taxon>lamiids</taxon>
        <taxon>Solanales</taxon>
        <taxon>Solanaceae</taxon>
        <taxon>Solanoideae</taxon>
        <taxon>Solaneae</taxon>
        <taxon>Solanum</taxon>
    </lineage>
</organism>
<dbReference type="InterPro" id="IPR012337">
    <property type="entry name" value="RNaseH-like_sf"/>
</dbReference>
<dbReference type="SUPFAM" id="SSF53098">
    <property type="entry name" value="Ribonuclease H-like"/>
    <property type="match status" value="1"/>
</dbReference>
<protein>
    <recommendedName>
        <fullName evidence="3">RNase H type-1 domain-containing protein</fullName>
    </recommendedName>
</protein>
<dbReference type="PANTHER" id="PTHR47723">
    <property type="entry name" value="OS05G0353850 PROTEIN"/>
    <property type="match status" value="1"/>
</dbReference>
<dbReference type="AlphaFoldDB" id="A0AAV9L9L3"/>
<dbReference type="GO" id="GO:0003676">
    <property type="term" value="F:nucleic acid binding"/>
    <property type="evidence" value="ECO:0007669"/>
    <property type="project" value="InterPro"/>
</dbReference>
<dbReference type="Gene3D" id="3.30.420.10">
    <property type="entry name" value="Ribonuclease H-like superfamily/Ribonuclease H"/>
    <property type="match status" value="1"/>
</dbReference>
<dbReference type="EMBL" id="JAWPEI010000007">
    <property type="protein sequence ID" value="KAK4721948.1"/>
    <property type="molecule type" value="Genomic_DNA"/>
</dbReference>
<gene>
    <name evidence="1" type="ORF">R3W88_012181</name>
</gene>
<evidence type="ECO:0008006" key="3">
    <source>
        <dbReference type="Google" id="ProtNLM"/>
    </source>
</evidence>
<keyword evidence="2" id="KW-1185">Reference proteome</keyword>
<evidence type="ECO:0000313" key="2">
    <source>
        <dbReference type="Proteomes" id="UP001311915"/>
    </source>
</evidence>
<dbReference type="Proteomes" id="UP001311915">
    <property type="component" value="Unassembled WGS sequence"/>
</dbReference>
<proteinExistence type="predicted"/>
<reference evidence="1 2" key="1">
    <citation type="submission" date="2023-10" db="EMBL/GenBank/DDBJ databases">
        <title>Genome-Wide Identification Analysis in wild type Solanum Pinnatisectum Reveals Some Genes Defensing Phytophthora Infestans.</title>
        <authorList>
            <person name="Sun C."/>
        </authorList>
    </citation>
    <scope>NUCLEOTIDE SEQUENCE [LARGE SCALE GENOMIC DNA]</scope>
    <source>
        <strain evidence="1">LQN</strain>
        <tissue evidence="1">Leaf</tissue>
    </source>
</reference>
<evidence type="ECO:0000313" key="1">
    <source>
        <dbReference type="EMBL" id="KAK4721948.1"/>
    </source>
</evidence>